<dbReference type="Pfam" id="PF02885">
    <property type="entry name" value="Glycos_trans_3N"/>
    <property type="match status" value="1"/>
</dbReference>
<dbReference type="Gene3D" id="3.90.1170.30">
    <property type="entry name" value="Pyrimidine nucleoside phosphorylase-like, C-terminal domain"/>
    <property type="match status" value="1"/>
</dbReference>
<feature type="domain" description="Pyrimidine nucleoside phosphorylase C-terminal" evidence="5">
    <location>
        <begin position="342"/>
        <end position="416"/>
    </location>
</feature>
<dbReference type="InterPro" id="IPR035902">
    <property type="entry name" value="Nuc_phospho_transferase"/>
</dbReference>
<evidence type="ECO:0000256" key="2">
    <source>
        <dbReference type="ARBA" id="ARBA00011738"/>
    </source>
</evidence>
<dbReference type="GO" id="GO:0005829">
    <property type="term" value="C:cytosol"/>
    <property type="evidence" value="ECO:0007669"/>
    <property type="project" value="TreeGrafter"/>
</dbReference>
<proteinExistence type="inferred from homology"/>
<dbReference type="InterPro" id="IPR013102">
    <property type="entry name" value="PYNP_C"/>
</dbReference>
<dbReference type="GO" id="GO:0009032">
    <property type="term" value="F:thymidine phosphorylase activity"/>
    <property type="evidence" value="ECO:0007669"/>
    <property type="project" value="UniProtKB-EC"/>
</dbReference>
<dbReference type="PANTHER" id="PTHR10515:SF0">
    <property type="entry name" value="THYMIDINE PHOSPHORYLASE"/>
    <property type="match status" value="1"/>
</dbReference>
<dbReference type="FunFam" id="3.40.1030.10:FF:000001">
    <property type="entry name" value="Thymidine phosphorylase"/>
    <property type="match status" value="1"/>
</dbReference>
<dbReference type="SUPFAM" id="SSF52418">
    <property type="entry name" value="Nucleoside phosphorylase/phosphoribosyltransferase catalytic domain"/>
    <property type="match status" value="1"/>
</dbReference>
<comment type="similarity">
    <text evidence="1">Belongs to the thymidine/pyrimidine-nucleoside phosphorylase family.</text>
</comment>
<dbReference type="InterPro" id="IPR036566">
    <property type="entry name" value="PYNP-like_C_sf"/>
</dbReference>
<dbReference type="SUPFAM" id="SSF47648">
    <property type="entry name" value="Nucleoside phosphorylase/phosphoribosyltransferase N-terminal domain"/>
    <property type="match status" value="1"/>
</dbReference>
<dbReference type="PANTHER" id="PTHR10515">
    <property type="entry name" value="THYMIDINE PHOSPHORYLASE"/>
    <property type="match status" value="1"/>
</dbReference>
<dbReference type="PROSITE" id="PS00647">
    <property type="entry name" value="THYMID_PHOSPHORYLASE"/>
    <property type="match status" value="1"/>
</dbReference>
<dbReference type="InterPro" id="IPR036320">
    <property type="entry name" value="Glycosyl_Trfase_fam3_N_dom_sf"/>
</dbReference>
<dbReference type="EMBL" id="CP045725">
    <property type="protein sequence ID" value="QGF24833.1"/>
    <property type="molecule type" value="Genomic_DNA"/>
</dbReference>
<dbReference type="KEGG" id="rain:Rai3103_15730"/>
<dbReference type="AlphaFoldDB" id="A0A5Q2FI37"/>
<dbReference type="NCBIfam" id="NF004490">
    <property type="entry name" value="PRK05820.1"/>
    <property type="match status" value="1"/>
</dbReference>
<name>A0A5Q2FI37_9ACTN</name>
<evidence type="ECO:0000256" key="1">
    <source>
        <dbReference type="ARBA" id="ARBA00006915"/>
    </source>
</evidence>
<evidence type="ECO:0000313" key="6">
    <source>
        <dbReference type="EMBL" id="QGF24833.1"/>
    </source>
</evidence>
<dbReference type="Gene3D" id="3.40.1030.10">
    <property type="entry name" value="Nucleoside phosphorylase/phosphoribosyltransferase catalytic domain"/>
    <property type="match status" value="1"/>
</dbReference>
<dbReference type="InterPro" id="IPR018090">
    <property type="entry name" value="Pyrmidine_PPas_bac/euk"/>
</dbReference>
<evidence type="ECO:0000313" key="7">
    <source>
        <dbReference type="Proteomes" id="UP000386847"/>
    </source>
</evidence>
<dbReference type="Proteomes" id="UP000386847">
    <property type="component" value="Chromosome"/>
</dbReference>
<dbReference type="RefSeq" id="WP_153573362.1">
    <property type="nucleotide sequence ID" value="NZ_CP045725.1"/>
</dbReference>
<evidence type="ECO:0000256" key="3">
    <source>
        <dbReference type="ARBA" id="ARBA00022676"/>
    </source>
</evidence>
<keyword evidence="3 6" id="KW-0328">Glycosyltransferase</keyword>
<dbReference type="InterPro" id="IPR000312">
    <property type="entry name" value="Glycosyl_Trfase_fam3"/>
</dbReference>
<dbReference type="SMART" id="SM00941">
    <property type="entry name" value="PYNP_C"/>
    <property type="match status" value="1"/>
</dbReference>
<accession>A0A5Q2FI37</accession>
<keyword evidence="4 6" id="KW-0808">Transferase</keyword>
<dbReference type="SUPFAM" id="SSF54680">
    <property type="entry name" value="Pyrimidine nucleoside phosphorylase C-terminal domain"/>
    <property type="match status" value="1"/>
</dbReference>
<sequence>MDGHLDPRRYSTVDLIRRKRDGGQWSPDEARWIIEAYTAGFIPDEQMSALAMAVFFRGMSAAEIDPWTAAMIDGGVRLDYSDLGRPTVDKHSTGGVGDKITLVLTPLVAACGVAVPQLSGRGLGHTGGTLDKLESIPGWRGDLSSAQVRSQLAEVGGAIVAAGPDLAPADKKLYALRDVTGTVESIPLIASSIMAKKIAEGTEALVLDVKVGSGAFMKDLAEARELARTMVRIGTGAGVRTVALLSDMSTPLGLTAGNALEVREAVEVLAGGGPPDVVELTLALAAEMLAAVGSDADPAEVLSSGRAMDRWRRLIRAQGGDPDAPLPSALETDVVTAPTSGVLDRLDAMAVGLAAWHLGAGRVRKEDDVQAAAGVELHAKPGDLVRAGDPLLTLHTDTPERFAAARAALDDAVRIVEPGAASTRPPLVQDRVE</sequence>
<dbReference type="GO" id="GO:0006206">
    <property type="term" value="P:pyrimidine nucleobase metabolic process"/>
    <property type="evidence" value="ECO:0007669"/>
    <property type="project" value="InterPro"/>
</dbReference>
<evidence type="ECO:0000259" key="5">
    <source>
        <dbReference type="SMART" id="SM00941"/>
    </source>
</evidence>
<dbReference type="EC" id="2.4.2.4" evidence="6"/>
<dbReference type="GO" id="GO:0004645">
    <property type="term" value="F:1,4-alpha-oligoglucan phosphorylase activity"/>
    <property type="evidence" value="ECO:0007669"/>
    <property type="project" value="InterPro"/>
</dbReference>
<reference evidence="6 7" key="1">
    <citation type="submission" date="2019-10" db="EMBL/GenBank/DDBJ databases">
        <title>Genomic analysis of Raineyella sp. CBA3103.</title>
        <authorList>
            <person name="Roh S.W."/>
        </authorList>
    </citation>
    <scope>NUCLEOTIDE SEQUENCE [LARGE SCALE GENOMIC DNA]</scope>
    <source>
        <strain evidence="6 7">CBA3103</strain>
    </source>
</reference>
<dbReference type="Pfam" id="PF00591">
    <property type="entry name" value="Glycos_transf_3"/>
    <property type="match status" value="1"/>
</dbReference>
<dbReference type="PIRSF" id="PIRSF000478">
    <property type="entry name" value="TP_PyNP"/>
    <property type="match status" value="1"/>
</dbReference>
<dbReference type="Gene3D" id="1.20.970.10">
    <property type="entry name" value="Transferase, Pyrimidine Nucleoside Phosphorylase, Chain C"/>
    <property type="match status" value="1"/>
</dbReference>
<dbReference type="InterPro" id="IPR017459">
    <property type="entry name" value="Glycosyl_Trfase_fam3_N_dom"/>
</dbReference>
<keyword evidence="7" id="KW-1185">Reference proteome</keyword>
<dbReference type="Pfam" id="PF07831">
    <property type="entry name" value="PYNP_C"/>
    <property type="match status" value="1"/>
</dbReference>
<organism evidence="6 7">
    <name type="scientific">Raineyella fluvialis</name>
    <dbReference type="NCBI Taxonomy" id="2662261"/>
    <lineage>
        <taxon>Bacteria</taxon>
        <taxon>Bacillati</taxon>
        <taxon>Actinomycetota</taxon>
        <taxon>Actinomycetes</taxon>
        <taxon>Propionibacteriales</taxon>
        <taxon>Propionibacteriaceae</taxon>
        <taxon>Raineyella</taxon>
    </lineage>
</organism>
<dbReference type="InterPro" id="IPR000053">
    <property type="entry name" value="Thymidine/pyrmidine_PPase"/>
</dbReference>
<comment type="subunit">
    <text evidence="2">Homodimer.</text>
</comment>
<gene>
    <name evidence="6" type="ORF">Rai3103_15730</name>
</gene>
<dbReference type="InterPro" id="IPR017872">
    <property type="entry name" value="Pyrmidine_PPase_CS"/>
</dbReference>
<dbReference type="NCBIfam" id="TIGR02644">
    <property type="entry name" value="Y_phosphoryl"/>
    <property type="match status" value="1"/>
</dbReference>
<evidence type="ECO:0000256" key="4">
    <source>
        <dbReference type="ARBA" id="ARBA00022679"/>
    </source>
</evidence>
<dbReference type="GO" id="GO:0006213">
    <property type="term" value="P:pyrimidine nucleoside metabolic process"/>
    <property type="evidence" value="ECO:0007669"/>
    <property type="project" value="InterPro"/>
</dbReference>
<protein>
    <submittedName>
        <fullName evidence="6">Thymidine phosphorylase</fullName>
        <ecNumber evidence="6">2.4.2.4</ecNumber>
    </submittedName>
</protein>